<dbReference type="GO" id="GO:0033627">
    <property type="term" value="P:cell adhesion mediated by integrin"/>
    <property type="evidence" value="ECO:0007669"/>
    <property type="project" value="TreeGrafter"/>
</dbReference>
<evidence type="ECO:0000256" key="7">
    <source>
        <dbReference type="ARBA" id="ARBA00022989"/>
    </source>
</evidence>
<dbReference type="EMBL" id="HACG01045733">
    <property type="protein sequence ID" value="CEK92598.1"/>
    <property type="molecule type" value="Transcribed_RNA"/>
</dbReference>
<evidence type="ECO:0000256" key="1">
    <source>
        <dbReference type="ARBA" id="ARBA00004479"/>
    </source>
</evidence>
<evidence type="ECO:0000256" key="3">
    <source>
        <dbReference type="ARBA" id="ARBA00022692"/>
    </source>
</evidence>
<keyword evidence="5" id="KW-0677">Repeat</keyword>
<reference evidence="14" key="1">
    <citation type="submission" date="2014-12" db="EMBL/GenBank/DDBJ databases">
        <title>Insight into the proteome of Arion vulgaris.</title>
        <authorList>
            <person name="Aradska J."/>
            <person name="Bulat T."/>
            <person name="Smidak R."/>
            <person name="Sarate P."/>
            <person name="Gangsoo J."/>
            <person name="Sialana F."/>
            <person name="Bilban M."/>
            <person name="Lubec G."/>
        </authorList>
    </citation>
    <scope>NUCLEOTIDE SEQUENCE</scope>
    <source>
        <tissue evidence="14">Skin</tissue>
    </source>
</reference>
<proteinExistence type="inferred from homology"/>
<sequence>MGKATHDKTVTKFHLAQAGGKINIWIIIGSVIAGLVLITIIVLIFWKLGFFKRQKHHEVEQWRRESQKRPKKGHSNAPKNDEGESTPAEDVDS</sequence>
<feature type="compositionally biased region" description="Acidic residues" evidence="12">
    <location>
        <begin position="83"/>
        <end position="93"/>
    </location>
</feature>
<dbReference type="CDD" id="cd12087">
    <property type="entry name" value="TM_EGFR-like"/>
    <property type="match status" value="1"/>
</dbReference>
<organism evidence="14">
    <name type="scientific">Arion vulgaris</name>
    <dbReference type="NCBI Taxonomy" id="1028688"/>
    <lineage>
        <taxon>Eukaryota</taxon>
        <taxon>Metazoa</taxon>
        <taxon>Spiralia</taxon>
        <taxon>Lophotrochozoa</taxon>
        <taxon>Mollusca</taxon>
        <taxon>Gastropoda</taxon>
        <taxon>Heterobranchia</taxon>
        <taxon>Euthyneura</taxon>
        <taxon>Panpulmonata</taxon>
        <taxon>Eupulmonata</taxon>
        <taxon>Stylommatophora</taxon>
        <taxon>Helicina</taxon>
        <taxon>Arionoidea</taxon>
        <taxon>Arionidae</taxon>
        <taxon>Arion</taxon>
    </lineage>
</organism>
<dbReference type="PANTHER" id="PTHR23220">
    <property type="entry name" value="INTEGRIN ALPHA"/>
    <property type="match status" value="1"/>
</dbReference>
<keyword evidence="3 13" id="KW-0812">Transmembrane</keyword>
<dbReference type="Gene3D" id="1.20.5.930">
    <property type="entry name" value="Bicelle-embedded integrin alpha(iib) transmembrane segment"/>
    <property type="match status" value="1"/>
</dbReference>
<evidence type="ECO:0000313" key="14">
    <source>
        <dbReference type="EMBL" id="CEK92598.1"/>
    </source>
</evidence>
<dbReference type="GO" id="GO:0008305">
    <property type="term" value="C:integrin complex"/>
    <property type="evidence" value="ECO:0007669"/>
    <property type="project" value="TreeGrafter"/>
</dbReference>
<dbReference type="AlphaFoldDB" id="A0A0B7BI22"/>
<evidence type="ECO:0000256" key="2">
    <source>
        <dbReference type="ARBA" id="ARBA00008054"/>
    </source>
</evidence>
<dbReference type="GO" id="GO:0098609">
    <property type="term" value="P:cell-cell adhesion"/>
    <property type="evidence" value="ECO:0007669"/>
    <property type="project" value="TreeGrafter"/>
</dbReference>
<feature type="compositionally biased region" description="Basic and acidic residues" evidence="12">
    <location>
        <begin position="59"/>
        <end position="68"/>
    </location>
</feature>
<comment type="similarity">
    <text evidence="2">Belongs to the integrin alpha chain family.</text>
</comment>
<evidence type="ECO:0000256" key="9">
    <source>
        <dbReference type="ARBA" id="ARBA00023136"/>
    </source>
</evidence>
<dbReference type="GO" id="GO:0007160">
    <property type="term" value="P:cell-matrix adhesion"/>
    <property type="evidence" value="ECO:0007669"/>
    <property type="project" value="TreeGrafter"/>
</dbReference>
<evidence type="ECO:0000256" key="11">
    <source>
        <dbReference type="ARBA" id="ARBA00023180"/>
    </source>
</evidence>
<keyword evidence="4" id="KW-0732">Signal</keyword>
<keyword evidence="9 13" id="KW-0472">Membrane</keyword>
<evidence type="ECO:0000256" key="4">
    <source>
        <dbReference type="ARBA" id="ARBA00022729"/>
    </source>
</evidence>
<dbReference type="FunFam" id="1.20.5.930:FF:000005">
    <property type="entry name" value="Integrin, alpha 10"/>
    <property type="match status" value="1"/>
</dbReference>
<keyword evidence="7 13" id="KW-1133">Transmembrane helix</keyword>
<dbReference type="GO" id="GO:0007229">
    <property type="term" value="P:integrin-mediated signaling pathway"/>
    <property type="evidence" value="ECO:0007669"/>
    <property type="project" value="UniProtKB-KW"/>
</dbReference>
<dbReference type="GO" id="GO:0005178">
    <property type="term" value="F:integrin binding"/>
    <property type="evidence" value="ECO:0007669"/>
    <property type="project" value="TreeGrafter"/>
</dbReference>
<dbReference type="PROSITE" id="PS00242">
    <property type="entry name" value="INTEGRIN_ALPHA"/>
    <property type="match status" value="1"/>
</dbReference>
<keyword evidence="11" id="KW-0325">Glycoprotein</keyword>
<keyword evidence="10" id="KW-0675">Receptor</keyword>
<protein>
    <submittedName>
        <fullName evidence="14">Uncharacterized protein</fullName>
    </submittedName>
</protein>
<gene>
    <name evidence="14" type="primary">ORF189062</name>
</gene>
<evidence type="ECO:0000256" key="6">
    <source>
        <dbReference type="ARBA" id="ARBA00022889"/>
    </source>
</evidence>
<dbReference type="InterPro" id="IPR018184">
    <property type="entry name" value="Integrin_alpha_C_CS"/>
</dbReference>
<comment type="subcellular location">
    <subcellularLocation>
        <location evidence="1">Membrane</location>
        <topology evidence="1">Single-pass type I membrane protein</topology>
    </subcellularLocation>
</comment>
<evidence type="ECO:0000256" key="12">
    <source>
        <dbReference type="SAM" id="MobiDB-lite"/>
    </source>
</evidence>
<keyword evidence="6" id="KW-0130">Cell adhesion</keyword>
<evidence type="ECO:0000256" key="10">
    <source>
        <dbReference type="ARBA" id="ARBA00023170"/>
    </source>
</evidence>
<evidence type="ECO:0000256" key="8">
    <source>
        <dbReference type="ARBA" id="ARBA00023037"/>
    </source>
</evidence>
<evidence type="ECO:0000256" key="5">
    <source>
        <dbReference type="ARBA" id="ARBA00022737"/>
    </source>
</evidence>
<dbReference type="GO" id="GO:0009897">
    <property type="term" value="C:external side of plasma membrane"/>
    <property type="evidence" value="ECO:0007669"/>
    <property type="project" value="TreeGrafter"/>
</dbReference>
<feature type="region of interest" description="Disordered" evidence="12">
    <location>
        <begin position="59"/>
        <end position="93"/>
    </location>
</feature>
<feature type="transmembrane region" description="Helical" evidence="13">
    <location>
        <begin position="22"/>
        <end position="46"/>
    </location>
</feature>
<keyword evidence="8" id="KW-0401">Integrin</keyword>
<name>A0A0B7BI22_9EUPU</name>
<accession>A0A0B7BI22</accession>
<dbReference type="PANTHER" id="PTHR23220:SF134">
    <property type="entry name" value="INTEGRIN ALPHA-2 DOMAIN-CONTAINING PROTEIN"/>
    <property type="match status" value="1"/>
</dbReference>
<evidence type="ECO:0000256" key="13">
    <source>
        <dbReference type="SAM" id="Phobius"/>
    </source>
</evidence>